<evidence type="ECO:0000313" key="2">
    <source>
        <dbReference type="Proteomes" id="UP001196413"/>
    </source>
</evidence>
<reference evidence="1" key="1">
    <citation type="submission" date="2021-06" db="EMBL/GenBank/DDBJ databases">
        <title>Parelaphostrongylus tenuis whole genome reference sequence.</title>
        <authorList>
            <person name="Garwood T.J."/>
            <person name="Larsen P.A."/>
            <person name="Fountain-Jones N.M."/>
            <person name="Garbe J.R."/>
            <person name="Macchietto M.G."/>
            <person name="Kania S.A."/>
            <person name="Gerhold R.W."/>
            <person name="Richards J.E."/>
            <person name="Wolf T.M."/>
        </authorList>
    </citation>
    <scope>NUCLEOTIDE SEQUENCE</scope>
    <source>
        <strain evidence="1">MNPRO001-30</strain>
        <tissue evidence="1">Meninges</tissue>
    </source>
</reference>
<comment type="caution">
    <text evidence="1">The sequence shown here is derived from an EMBL/GenBank/DDBJ whole genome shotgun (WGS) entry which is preliminary data.</text>
</comment>
<keyword evidence="2" id="KW-1185">Reference proteome</keyword>
<accession>A0AAD5WH10</accession>
<dbReference type="Proteomes" id="UP001196413">
    <property type="component" value="Unassembled WGS sequence"/>
</dbReference>
<gene>
    <name evidence="1" type="ORF">KIN20_031789</name>
</gene>
<protein>
    <submittedName>
        <fullName evidence="1">Uncharacterized protein</fullName>
    </submittedName>
</protein>
<dbReference type="AlphaFoldDB" id="A0AAD5WH10"/>
<sequence>MGKGVNREILCEHHKTSNHFDGFNHMNKINTTLEGSPLQLPSGDDNCVERVCKRQKEVWRN</sequence>
<name>A0AAD5WH10_PARTN</name>
<organism evidence="1 2">
    <name type="scientific">Parelaphostrongylus tenuis</name>
    <name type="common">Meningeal worm</name>
    <dbReference type="NCBI Taxonomy" id="148309"/>
    <lineage>
        <taxon>Eukaryota</taxon>
        <taxon>Metazoa</taxon>
        <taxon>Ecdysozoa</taxon>
        <taxon>Nematoda</taxon>
        <taxon>Chromadorea</taxon>
        <taxon>Rhabditida</taxon>
        <taxon>Rhabditina</taxon>
        <taxon>Rhabditomorpha</taxon>
        <taxon>Strongyloidea</taxon>
        <taxon>Metastrongylidae</taxon>
        <taxon>Parelaphostrongylus</taxon>
    </lineage>
</organism>
<proteinExistence type="predicted"/>
<evidence type="ECO:0000313" key="1">
    <source>
        <dbReference type="EMBL" id="KAJ1370129.1"/>
    </source>
</evidence>
<dbReference type="EMBL" id="JAHQIW010006738">
    <property type="protein sequence ID" value="KAJ1370129.1"/>
    <property type="molecule type" value="Genomic_DNA"/>
</dbReference>